<proteinExistence type="predicted"/>
<protein>
    <submittedName>
        <fullName evidence="2">Uncharacterized protein</fullName>
    </submittedName>
</protein>
<feature type="coiled-coil region" evidence="1">
    <location>
        <begin position="83"/>
        <end position="117"/>
    </location>
</feature>
<dbReference type="Proteomes" id="UP000292006">
    <property type="component" value="Segment"/>
</dbReference>
<reference evidence="2 3" key="1">
    <citation type="journal article" date="2019" name="PLoS ONE">
        <title>Mycobacteriophage CRB2 defines a new subcluster in mycobacteriophage classification.</title>
        <authorList>
            <person name="Suarez C.A."/>
            <person name="Franceschelli J.J."/>
            <person name="Morbidoni H.R."/>
        </authorList>
    </citation>
    <scope>NUCLEOTIDE SEQUENCE [LARGE SCALE GENOMIC DNA]</scope>
</reference>
<dbReference type="EMBL" id="MK059749">
    <property type="protein sequence ID" value="AYP70061.1"/>
    <property type="molecule type" value="Genomic_DNA"/>
</dbReference>
<keyword evidence="3" id="KW-1185">Reference proteome</keyword>
<organism evidence="2 3">
    <name type="scientific">Mycobacterium phage CRB2</name>
    <dbReference type="NCBI Taxonomy" id="2483623"/>
    <lineage>
        <taxon>Viruses</taxon>
        <taxon>Duplodnaviria</taxon>
        <taxon>Heunggongvirae</taxon>
        <taxon>Uroviricota</taxon>
        <taxon>Caudoviricetes</taxon>
        <taxon>Bclasvirinae</taxon>
        <taxon>Quesadillavirus</taxon>
        <taxon>Quesadillavirus CRB2</taxon>
    </lineage>
</organism>
<name>A0A455M8F4_9CAUD</name>
<accession>A0A455M8F4</accession>
<evidence type="ECO:0000313" key="2">
    <source>
        <dbReference type="EMBL" id="AYP70061.1"/>
    </source>
</evidence>
<gene>
    <name evidence="2" type="ORF">CRB2_75</name>
</gene>
<sequence>MSVELGEDDYRPDELLVPALLAGSPTTMADLCPADRAWAVASMKLEGLTAEEIRERLECSLRLVRSIAADPGAIFARLYLIEREAFADTLRMLQAEVARLDRERAEEASAAARYKRQLDGMIDRMMTGEAGPAFPKCGHPKTRYNTYVAPKTGKESCRMCHADAQRRYEERKAARAGQESSAA</sequence>
<evidence type="ECO:0000256" key="1">
    <source>
        <dbReference type="SAM" id="Coils"/>
    </source>
</evidence>
<evidence type="ECO:0000313" key="3">
    <source>
        <dbReference type="Proteomes" id="UP000292006"/>
    </source>
</evidence>
<keyword evidence="1" id="KW-0175">Coiled coil</keyword>